<gene>
    <name evidence="2" type="ORF">SERLA73DRAFT_137243</name>
</gene>
<protein>
    <submittedName>
        <fullName evidence="2">Uncharacterized protein</fullName>
    </submittedName>
</protein>
<dbReference type="AlphaFoldDB" id="F8PYY3"/>
<evidence type="ECO:0000256" key="1">
    <source>
        <dbReference type="SAM" id="MobiDB-lite"/>
    </source>
</evidence>
<dbReference type="HOGENOM" id="CLU_2729346_0_0_1"/>
<dbReference type="Proteomes" id="UP000008063">
    <property type="component" value="Unassembled WGS sequence"/>
</dbReference>
<accession>F8PYY3</accession>
<organism evidence="3">
    <name type="scientific">Serpula lacrymans var. lacrymans (strain S7.3)</name>
    <name type="common">Dry rot fungus</name>
    <dbReference type="NCBI Taxonomy" id="936435"/>
    <lineage>
        <taxon>Eukaryota</taxon>
        <taxon>Fungi</taxon>
        <taxon>Dikarya</taxon>
        <taxon>Basidiomycota</taxon>
        <taxon>Agaricomycotina</taxon>
        <taxon>Agaricomycetes</taxon>
        <taxon>Agaricomycetidae</taxon>
        <taxon>Boletales</taxon>
        <taxon>Coniophorineae</taxon>
        <taxon>Serpulaceae</taxon>
        <taxon>Serpula</taxon>
    </lineage>
</organism>
<evidence type="ECO:0000313" key="2">
    <source>
        <dbReference type="EMBL" id="EGN99096.1"/>
    </source>
</evidence>
<dbReference type="InParanoid" id="F8PYY3"/>
<sequence length="72" mass="7465">MAPTTSNGGTQLSSIALSNALMNKLKPAKIYKGAVEPLPPPTPGSYTRSNAGPRHITGISFDDRGDQILTAA</sequence>
<reference evidence="3" key="1">
    <citation type="journal article" date="2011" name="Science">
        <title>The plant cell wall-decomposing machinery underlies the functional diversity of forest fungi.</title>
        <authorList>
            <person name="Eastwood D.C."/>
            <person name="Floudas D."/>
            <person name="Binder M."/>
            <person name="Majcherczyk A."/>
            <person name="Schneider P."/>
            <person name="Aerts A."/>
            <person name="Asiegbu F.O."/>
            <person name="Baker S.E."/>
            <person name="Barry K."/>
            <person name="Bendiksby M."/>
            <person name="Blumentritt M."/>
            <person name="Coutinho P.M."/>
            <person name="Cullen D."/>
            <person name="de Vries R.P."/>
            <person name="Gathman A."/>
            <person name="Goodell B."/>
            <person name="Henrissat B."/>
            <person name="Ihrmark K."/>
            <person name="Kauserud H."/>
            <person name="Kohler A."/>
            <person name="LaButti K."/>
            <person name="Lapidus A."/>
            <person name="Lavin J.L."/>
            <person name="Lee Y.-H."/>
            <person name="Lindquist E."/>
            <person name="Lilly W."/>
            <person name="Lucas S."/>
            <person name="Morin E."/>
            <person name="Murat C."/>
            <person name="Oguiza J.A."/>
            <person name="Park J."/>
            <person name="Pisabarro A.G."/>
            <person name="Riley R."/>
            <person name="Rosling A."/>
            <person name="Salamov A."/>
            <person name="Schmidt O."/>
            <person name="Schmutz J."/>
            <person name="Skrede I."/>
            <person name="Stenlid J."/>
            <person name="Wiebenga A."/>
            <person name="Xie X."/>
            <person name="Kuees U."/>
            <person name="Hibbett D.S."/>
            <person name="Hoffmeister D."/>
            <person name="Hoegberg N."/>
            <person name="Martin F."/>
            <person name="Grigoriev I.V."/>
            <person name="Watkinson S.C."/>
        </authorList>
    </citation>
    <scope>NUCLEOTIDE SEQUENCE [LARGE SCALE GENOMIC DNA]</scope>
    <source>
        <strain evidence="3">strain S7.3</strain>
    </source>
</reference>
<name>F8PYY3_SERL3</name>
<proteinExistence type="predicted"/>
<keyword evidence="3" id="KW-1185">Reference proteome</keyword>
<feature type="non-terminal residue" evidence="2">
    <location>
        <position position="1"/>
    </location>
</feature>
<evidence type="ECO:0000313" key="3">
    <source>
        <dbReference type="Proteomes" id="UP000008063"/>
    </source>
</evidence>
<feature type="non-terminal residue" evidence="2">
    <location>
        <position position="72"/>
    </location>
</feature>
<dbReference type="EMBL" id="GL945480">
    <property type="protein sequence ID" value="EGN99096.1"/>
    <property type="molecule type" value="Genomic_DNA"/>
</dbReference>
<dbReference type="STRING" id="936435.F8PYY3"/>
<feature type="region of interest" description="Disordered" evidence="1">
    <location>
        <begin position="34"/>
        <end position="72"/>
    </location>
</feature>